<gene>
    <name evidence="2" type="ORF">SPI_06843</name>
</gene>
<dbReference type="Pfam" id="PF05705">
    <property type="entry name" value="DUF829"/>
    <property type="match status" value="1"/>
</dbReference>
<organism evidence="2 3">
    <name type="scientific">Niveomyces insectorum RCEF 264</name>
    <dbReference type="NCBI Taxonomy" id="1081102"/>
    <lineage>
        <taxon>Eukaryota</taxon>
        <taxon>Fungi</taxon>
        <taxon>Dikarya</taxon>
        <taxon>Ascomycota</taxon>
        <taxon>Pezizomycotina</taxon>
        <taxon>Sordariomycetes</taxon>
        <taxon>Hypocreomycetidae</taxon>
        <taxon>Hypocreales</taxon>
        <taxon>Cordycipitaceae</taxon>
        <taxon>Niveomyces</taxon>
    </lineage>
</organism>
<dbReference type="OrthoDB" id="77878at2759"/>
<dbReference type="Proteomes" id="UP000076874">
    <property type="component" value="Unassembled WGS sequence"/>
</dbReference>
<dbReference type="PANTHER" id="PTHR12265:SF40">
    <property type="entry name" value="DUF829-DOMAIN-CONTAINING PROTEIN"/>
    <property type="match status" value="1"/>
</dbReference>
<dbReference type="AlphaFoldDB" id="A0A167QTV3"/>
<name>A0A167QTV3_9HYPO</name>
<accession>A0A167QTV3</accession>
<evidence type="ECO:0008006" key="4">
    <source>
        <dbReference type="Google" id="ProtNLM"/>
    </source>
</evidence>
<proteinExistence type="predicted"/>
<dbReference type="InterPro" id="IPR008547">
    <property type="entry name" value="DUF829_TMEM53"/>
</dbReference>
<reference evidence="2 3" key="1">
    <citation type="journal article" date="2016" name="Genome Biol. Evol.">
        <title>Divergent and convergent evolution of fungal pathogenicity.</title>
        <authorList>
            <person name="Shang Y."/>
            <person name="Xiao G."/>
            <person name="Zheng P."/>
            <person name="Cen K."/>
            <person name="Zhan S."/>
            <person name="Wang C."/>
        </authorList>
    </citation>
    <scope>NUCLEOTIDE SEQUENCE [LARGE SCALE GENOMIC DNA]</scope>
    <source>
        <strain evidence="2 3">RCEF 264</strain>
    </source>
</reference>
<keyword evidence="3" id="KW-1185">Reference proteome</keyword>
<evidence type="ECO:0000313" key="2">
    <source>
        <dbReference type="EMBL" id="OAA57958.1"/>
    </source>
</evidence>
<dbReference type="PANTHER" id="PTHR12265">
    <property type="entry name" value="TRANSMEMBRANE PROTEIN 53"/>
    <property type="match status" value="1"/>
</dbReference>
<protein>
    <recommendedName>
        <fullName evidence="4">Indole-diterpene biosynthesis protein</fullName>
    </recommendedName>
</protein>
<dbReference type="EMBL" id="AZHD01000013">
    <property type="protein sequence ID" value="OAA57958.1"/>
    <property type="molecule type" value="Genomic_DNA"/>
</dbReference>
<feature type="region of interest" description="Disordered" evidence="1">
    <location>
        <begin position="264"/>
        <end position="284"/>
    </location>
</feature>
<sequence length="359" mass="38117">MAHADVSDGPAVSAAKPAATTDPLGFMDKLSDSIYVYRPEPVVNGDTGHRDGGASSPPRLVVVAAWMGARPVHVAKYLAPYRDGLVFGEGRASRRPTLLLIFAHNATIASRAKAAAAVLPAVAVVRAVLGDDALTTGPPRSSSSPPPSSDDVPLLIHTFSNGGCIMVNHLCRALAAVKTPGPLLLPPHVTLFDSCPARLRYTATVAAFSAGALAGRPPQWWRRLVVLPVVHVRVTALVLATLCAAAWGRVAAWWRRWASPGMPTPSTPAVDPWHPQNDPDGGNRREVRRAYLYSPGDALIPVADVEAHAAEARTHGFAVARMASFPNSSHVAHMRADGPRYWRTVREVWAGVDGATEGQ</sequence>
<evidence type="ECO:0000256" key="1">
    <source>
        <dbReference type="SAM" id="MobiDB-lite"/>
    </source>
</evidence>
<comment type="caution">
    <text evidence="2">The sequence shown here is derived from an EMBL/GenBank/DDBJ whole genome shotgun (WGS) entry which is preliminary data.</text>
</comment>
<evidence type="ECO:0000313" key="3">
    <source>
        <dbReference type="Proteomes" id="UP000076874"/>
    </source>
</evidence>